<comment type="caution">
    <text evidence="1">The sequence shown here is derived from an EMBL/GenBank/DDBJ whole genome shotgun (WGS) entry which is preliminary data.</text>
</comment>
<proteinExistence type="predicted"/>
<name>A0A4Y2AWI1_ARAVE</name>
<evidence type="ECO:0000313" key="1">
    <source>
        <dbReference type="EMBL" id="GBL84421.1"/>
    </source>
</evidence>
<sequence length="144" mass="16542">MGLICKPYTANIESNNISYCQRFIRSLFCLSYNSNCYGLVTMDPKRKQFSSVPQYSVRAALLQSGFRCDSSDQFPLIKLNNCRNFRDIFSNNCKLSGVNISLYISHAVCLLKFVEKLAKGFRTRLFRNFKPESKAAPCRHRTVT</sequence>
<reference evidence="1 2" key="1">
    <citation type="journal article" date="2019" name="Sci. Rep.">
        <title>Orb-weaving spider Araneus ventricosus genome elucidates the spidroin gene catalogue.</title>
        <authorList>
            <person name="Kono N."/>
            <person name="Nakamura H."/>
            <person name="Ohtoshi R."/>
            <person name="Moran D.A.P."/>
            <person name="Shinohara A."/>
            <person name="Yoshida Y."/>
            <person name="Fujiwara M."/>
            <person name="Mori M."/>
            <person name="Tomita M."/>
            <person name="Arakawa K."/>
        </authorList>
    </citation>
    <scope>NUCLEOTIDE SEQUENCE [LARGE SCALE GENOMIC DNA]</scope>
</reference>
<protein>
    <submittedName>
        <fullName evidence="1">Uncharacterized protein</fullName>
    </submittedName>
</protein>
<gene>
    <name evidence="1" type="ORF">AVEN_117184_1</name>
</gene>
<dbReference type="EMBL" id="BGPR01000037">
    <property type="protein sequence ID" value="GBL84421.1"/>
    <property type="molecule type" value="Genomic_DNA"/>
</dbReference>
<accession>A0A4Y2AWI1</accession>
<dbReference type="Proteomes" id="UP000499080">
    <property type="component" value="Unassembled WGS sequence"/>
</dbReference>
<dbReference type="AlphaFoldDB" id="A0A4Y2AWI1"/>
<keyword evidence="2" id="KW-1185">Reference proteome</keyword>
<organism evidence="1 2">
    <name type="scientific">Araneus ventricosus</name>
    <name type="common">Orbweaver spider</name>
    <name type="synonym">Epeira ventricosa</name>
    <dbReference type="NCBI Taxonomy" id="182803"/>
    <lineage>
        <taxon>Eukaryota</taxon>
        <taxon>Metazoa</taxon>
        <taxon>Ecdysozoa</taxon>
        <taxon>Arthropoda</taxon>
        <taxon>Chelicerata</taxon>
        <taxon>Arachnida</taxon>
        <taxon>Araneae</taxon>
        <taxon>Araneomorphae</taxon>
        <taxon>Entelegynae</taxon>
        <taxon>Araneoidea</taxon>
        <taxon>Araneidae</taxon>
        <taxon>Araneus</taxon>
    </lineage>
</organism>
<evidence type="ECO:0000313" key="2">
    <source>
        <dbReference type="Proteomes" id="UP000499080"/>
    </source>
</evidence>